<comment type="caution">
    <text evidence="2">The sequence shown here is derived from an EMBL/GenBank/DDBJ whole genome shotgun (WGS) entry which is preliminary data.</text>
</comment>
<keyword evidence="1" id="KW-0175">Coiled coil</keyword>
<dbReference type="SUPFAM" id="SSF53756">
    <property type="entry name" value="UDP-Glycosyltransferase/glycogen phosphorylase"/>
    <property type="match status" value="1"/>
</dbReference>
<reference evidence="2 3" key="1">
    <citation type="submission" date="2019-06" db="EMBL/GenBank/DDBJ databases">
        <title>Flavobacterium sp. MaA-Y11 from geoumgang.</title>
        <authorList>
            <person name="Jeong S."/>
        </authorList>
    </citation>
    <scope>NUCLEOTIDE SEQUENCE [LARGE SCALE GENOMIC DNA]</scope>
    <source>
        <strain evidence="2 3">MaA-Y11</strain>
    </source>
</reference>
<evidence type="ECO:0000313" key="2">
    <source>
        <dbReference type="EMBL" id="TPD69797.1"/>
    </source>
</evidence>
<dbReference type="Proteomes" id="UP000319175">
    <property type="component" value="Unassembled WGS sequence"/>
</dbReference>
<protein>
    <submittedName>
        <fullName evidence="2">UDP-glycosyltransferase</fullName>
    </submittedName>
</protein>
<organism evidence="2 3">
    <name type="scientific">Flavobacterium microcysteis</name>
    <dbReference type="NCBI Taxonomy" id="2596891"/>
    <lineage>
        <taxon>Bacteria</taxon>
        <taxon>Pseudomonadati</taxon>
        <taxon>Bacteroidota</taxon>
        <taxon>Flavobacteriia</taxon>
        <taxon>Flavobacteriales</taxon>
        <taxon>Flavobacteriaceae</taxon>
        <taxon>Flavobacterium</taxon>
    </lineage>
</organism>
<dbReference type="RefSeq" id="WP_140000424.1">
    <property type="nucleotide sequence ID" value="NZ_VFJE01000053.1"/>
</dbReference>
<sequence length="464" mass="53372">MHHKKIFILLPDGIGLRNFAYSHFHELGQKEGFEPVFWNNTPFDLKASGYEEVKISRAKTHPLTDIYKNARKHIELNLNIQKSDDKVYDAYRFPFSYKNLKSSLKSLATRGIIATNSSKKGLEKVREKIQQLERKTDFYRDSLATLQKEKPAMVFCTNQRPVLAIAPLLAARDLGIPTASFIFSWDNLPKATMVVETDYYFVWSDHMKKELLYYYDYIRPEQVFVTGTPQFESHANKATIQSKQAFFEANGLDRAKKYICYSGDDITTSPDDQQYLADTAKAVRSLNAKGHNLGILFRRCPVDFSSRYDAVLEANKDLIVNLPPLWKKIGEGWNTILPTKEDVILQQNTIFHTEMVVNLGSSMVFDYVCYDKPCCFVNYDTDRTVGGNSSVKKIYNYVHFRSMPHKNAVIWLNSPEEIADRIEAGLLNPESNVVAAKEWFQVINEQPIQDASARIWEAIRNIIR</sequence>
<dbReference type="EMBL" id="VFJE01000053">
    <property type="protein sequence ID" value="TPD69797.1"/>
    <property type="molecule type" value="Genomic_DNA"/>
</dbReference>
<gene>
    <name evidence="2" type="ORF">FJA49_07775</name>
</gene>
<dbReference type="OrthoDB" id="913551at2"/>
<feature type="coiled-coil region" evidence="1">
    <location>
        <begin position="115"/>
        <end position="149"/>
    </location>
</feature>
<keyword evidence="3" id="KW-1185">Reference proteome</keyword>
<evidence type="ECO:0000256" key="1">
    <source>
        <dbReference type="SAM" id="Coils"/>
    </source>
</evidence>
<dbReference type="GO" id="GO:0016740">
    <property type="term" value="F:transferase activity"/>
    <property type="evidence" value="ECO:0007669"/>
    <property type="project" value="UniProtKB-KW"/>
</dbReference>
<proteinExistence type="predicted"/>
<keyword evidence="2" id="KW-0808">Transferase</keyword>
<dbReference type="AlphaFoldDB" id="A0A501QC98"/>
<accession>A0A501QC98</accession>
<evidence type="ECO:0000313" key="3">
    <source>
        <dbReference type="Proteomes" id="UP000319175"/>
    </source>
</evidence>
<name>A0A501QC98_9FLAO</name>